<dbReference type="EMBL" id="BLXT01001278">
    <property type="protein sequence ID" value="GFN84060.1"/>
    <property type="molecule type" value="Genomic_DNA"/>
</dbReference>
<organism evidence="1 2">
    <name type="scientific">Plakobranchus ocellatus</name>
    <dbReference type="NCBI Taxonomy" id="259542"/>
    <lineage>
        <taxon>Eukaryota</taxon>
        <taxon>Metazoa</taxon>
        <taxon>Spiralia</taxon>
        <taxon>Lophotrochozoa</taxon>
        <taxon>Mollusca</taxon>
        <taxon>Gastropoda</taxon>
        <taxon>Heterobranchia</taxon>
        <taxon>Euthyneura</taxon>
        <taxon>Panpulmonata</taxon>
        <taxon>Sacoglossa</taxon>
        <taxon>Placobranchoidea</taxon>
        <taxon>Plakobranchidae</taxon>
        <taxon>Plakobranchus</taxon>
    </lineage>
</organism>
<accession>A0AAV3YL92</accession>
<evidence type="ECO:0000313" key="1">
    <source>
        <dbReference type="EMBL" id="GFN84060.1"/>
    </source>
</evidence>
<name>A0AAV3YL92_9GAST</name>
<comment type="caution">
    <text evidence="1">The sequence shown here is derived from an EMBL/GenBank/DDBJ whole genome shotgun (WGS) entry which is preliminary data.</text>
</comment>
<reference evidence="1 2" key="1">
    <citation type="journal article" date="2021" name="Elife">
        <title>Chloroplast acquisition without the gene transfer in kleptoplastic sea slugs, Plakobranchus ocellatus.</title>
        <authorList>
            <person name="Maeda T."/>
            <person name="Takahashi S."/>
            <person name="Yoshida T."/>
            <person name="Shimamura S."/>
            <person name="Takaki Y."/>
            <person name="Nagai Y."/>
            <person name="Toyoda A."/>
            <person name="Suzuki Y."/>
            <person name="Arimoto A."/>
            <person name="Ishii H."/>
            <person name="Satoh N."/>
            <person name="Nishiyama T."/>
            <person name="Hasebe M."/>
            <person name="Maruyama T."/>
            <person name="Minagawa J."/>
            <person name="Obokata J."/>
            <person name="Shigenobu S."/>
        </authorList>
    </citation>
    <scope>NUCLEOTIDE SEQUENCE [LARGE SCALE GENOMIC DNA]</scope>
</reference>
<gene>
    <name evidence="1" type="ORF">PoB_001056600</name>
</gene>
<dbReference type="AlphaFoldDB" id="A0AAV3YL92"/>
<sequence length="82" mass="9347">MTENLDIAFNFLFLSQLKAKFNLTSDMTKDEIKAKFDELKAELKAKFDKDDEDVTKRGVSKLTNAEKIAQIQTAEIHGLHES</sequence>
<evidence type="ECO:0000313" key="2">
    <source>
        <dbReference type="Proteomes" id="UP000735302"/>
    </source>
</evidence>
<dbReference type="Proteomes" id="UP000735302">
    <property type="component" value="Unassembled WGS sequence"/>
</dbReference>
<proteinExistence type="predicted"/>
<keyword evidence="2" id="KW-1185">Reference proteome</keyword>
<protein>
    <submittedName>
        <fullName evidence="1">Uncharacterized protein</fullName>
    </submittedName>
</protein>